<dbReference type="EMBL" id="JAGGKN010000002">
    <property type="protein sequence ID" value="MBP1951739.1"/>
    <property type="molecule type" value="Genomic_DNA"/>
</dbReference>
<reference evidence="3" key="1">
    <citation type="submission" date="2016-10" db="EMBL/GenBank/DDBJ databases">
        <authorList>
            <person name="de Groot N.N."/>
        </authorList>
    </citation>
    <scope>NUCLEOTIDE SEQUENCE [LARGE SCALE GENOMIC DNA]</scope>
    <source>
        <strain evidence="3">CGMCC 1.8911</strain>
    </source>
</reference>
<dbReference type="Pfam" id="PF03780">
    <property type="entry name" value="Asp23"/>
    <property type="match status" value="1"/>
</dbReference>
<evidence type="ECO:0000256" key="1">
    <source>
        <dbReference type="ARBA" id="ARBA00005721"/>
    </source>
</evidence>
<keyword evidence="5" id="KW-1185">Reference proteome</keyword>
<dbReference type="OrthoDB" id="9793465at2"/>
<dbReference type="STRING" id="586411.SAMN05216187_10196"/>
<protein>
    <submittedName>
        <fullName evidence="2">Alkaline shock family protein YloU</fullName>
    </submittedName>
    <submittedName>
        <fullName evidence="3">Uncharacterized conserved protein YloU, alkaline shock protein (Asp23) family</fullName>
    </submittedName>
</protein>
<dbReference type="PANTHER" id="PTHR34297:SF1">
    <property type="entry name" value="ASP23_GLS24 FAMILY ENVELOPE STRESS RESPONSE PROTEIN"/>
    <property type="match status" value="1"/>
</dbReference>
<evidence type="ECO:0000313" key="5">
    <source>
        <dbReference type="Proteomes" id="UP001519348"/>
    </source>
</evidence>
<proteinExistence type="inferred from homology"/>
<dbReference type="Proteomes" id="UP000242700">
    <property type="component" value="Unassembled WGS sequence"/>
</dbReference>
<dbReference type="AlphaFoldDB" id="A0A1G8UUE7"/>
<gene>
    <name evidence="2" type="ORF">J2Z27_000774</name>
    <name evidence="3" type="ORF">SAMN05216187_10196</name>
</gene>
<reference evidence="2 5" key="3">
    <citation type="submission" date="2021-03" db="EMBL/GenBank/DDBJ databases">
        <title>Genomic Encyclopedia of Type Strains, Phase IV (KMG-IV): sequencing the most valuable type-strain genomes for metagenomic binning, comparative biology and taxonomic classification.</title>
        <authorList>
            <person name="Goeker M."/>
        </authorList>
    </citation>
    <scope>NUCLEOTIDE SEQUENCE [LARGE SCALE GENOMIC DNA]</scope>
    <source>
        <strain evidence="2 5">DSM 22420</strain>
    </source>
</reference>
<sequence length="116" mass="12821">MILQNHNTNFGSIEISSEVIEVIASIAVEETKGVHSLQNNFASGNIEKIGKKFRGRGVKVETSDGQIHIAIYVVLSTDRNVHSVAERIQENVKQAVNDMLEVTVNETNVHIVNIIK</sequence>
<dbReference type="Proteomes" id="UP001519348">
    <property type="component" value="Unassembled WGS sequence"/>
</dbReference>
<accession>A0A1G8UUE7</accession>
<evidence type="ECO:0000313" key="2">
    <source>
        <dbReference type="EMBL" id="MBP1951739.1"/>
    </source>
</evidence>
<dbReference type="EMBL" id="FNFI01000001">
    <property type="protein sequence ID" value="SDJ56705.1"/>
    <property type="molecule type" value="Genomic_DNA"/>
</dbReference>
<organism evidence="3 4">
    <name type="scientific">Jeotgalicoccus aerolatus</name>
    <dbReference type="NCBI Taxonomy" id="709510"/>
    <lineage>
        <taxon>Bacteria</taxon>
        <taxon>Bacillati</taxon>
        <taxon>Bacillota</taxon>
        <taxon>Bacilli</taxon>
        <taxon>Bacillales</taxon>
        <taxon>Staphylococcaceae</taxon>
        <taxon>Jeotgalicoccus</taxon>
    </lineage>
</organism>
<comment type="similarity">
    <text evidence="1">Belongs to the asp23 family.</text>
</comment>
<dbReference type="InterPro" id="IPR005531">
    <property type="entry name" value="Asp23"/>
</dbReference>
<evidence type="ECO:0000313" key="4">
    <source>
        <dbReference type="Proteomes" id="UP000242700"/>
    </source>
</evidence>
<dbReference type="RefSeq" id="WP_092594592.1">
    <property type="nucleotide sequence ID" value="NZ_BMCN01000001.1"/>
</dbReference>
<evidence type="ECO:0000313" key="3">
    <source>
        <dbReference type="EMBL" id="SDJ56705.1"/>
    </source>
</evidence>
<reference evidence="4" key="2">
    <citation type="submission" date="2016-10" db="EMBL/GenBank/DDBJ databases">
        <authorList>
            <person name="Varghese N."/>
            <person name="Submissions S."/>
        </authorList>
    </citation>
    <scope>NUCLEOTIDE SEQUENCE [LARGE SCALE GENOMIC DNA]</scope>
    <source>
        <strain evidence="4">CGMCC 1.8911</strain>
    </source>
</reference>
<dbReference type="PANTHER" id="PTHR34297">
    <property type="entry name" value="HYPOTHETICAL CYTOSOLIC PROTEIN-RELATED"/>
    <property type="match status" value="1"/>
</dbReference>
<name>A0A1G8UUE7_9STAP</name>